<organism evidence="1 2">
    <name type="scientific">Mycena albidolilacea</name>
    <dbReference type="NCBI Taxonomy" id="1033008"/>
    <lineage>
        <taxon>Eukaryota</taxon>
        <taxon>Fungi</taxon>
        <taxon>Dikarya</taxon>
        <taxon>Basidiomycota</taxon>
        <taxon>Agaricomycotina</taxon>
        <taxon>Agaricomycetes</taxon>
        <taxon>Agaricomycetidae</taxon>
        <taxon>Agaricales</taxon>
        <taxon>Marasmiineae</taxon>
        <taxon>Mycenaceae</taxon>
        <taxon>Mycena</taxon>
    </lineage>
</organism>
<name>A0AAD7E9G0_9AGAR</name>
<protein>
    <submittedName>
        <fullName evidence="1">Uncharacterized protein</fullName>
    </submittedName>
</protein>
<reference evidence="1" key="1">
    <citation type="submission" date="2023-03" db="EMBL/GenBank/DDBJ databases">
        <title>Massive genome expansion in bonnet fungi (Mycena s.s.) driven by repeated elements and novel gene families across ecological guilds.</title>
        <authorList>
            <consortium name="Lawrence Berkeley National Laboratory"/>
            <person name="Harder C.B."/>
            <person name="Miyauchi S."/>
            <person name="Viragh M."/>
            <person name="Kuo A."/>
            <person name="Thoen E."/>
            <person name="Andreopoulos B."/>
            <person name="Lu D."/>
            <person name="Skrede I."/>
            <person name="Drula E."/>
            <person name="Henrissat B."/>
            <person name="Morin E."/>
            <person name="Kohler A."/>
            <person name="Barry K."/>
            <person name="LaButti K."/>
            <person name="Morin E."/>
            <person name="Salamov A."/>
            <person name="Lipzen A."/>
            <person name="Mereny Z."/>
            <person name="Hegedus B."/>
            <person name="Baldrian P."/>
            <person name="Stursova M."/>
            <person name="Weitz H."/>
            <person name="Taylor A."/>
            <person name="Grigoriev I.V."/>
            <person name="Nagy L.G."/>
            <person name="Martin F."/>
            <person name="Kauserud H."/>
        </authorList>
    </citation>
    <scope>NUCLEOTIDE SEQUENCE</scope>
    <source>
        <strain evidence="1">CBHHK002</strain>
    </source>
</reference>
<keyword evidence="2" id="KW-1185">Reference proteome</keyword>
<dbReference type="EMBL" id="JARIHO010000098">
    <property type="protein sequence ID" value="KAJ7304858.1"/>
    <property type="molecule type" value="Genomic_DNA"/>
</dbReference>
<dbReference type="AlphaFoldDB" id="A0AAD7E9G0"/>
<accession>A0AAD7E9G0</accession>
<proteinExistence type="predicted"/>
<sequence>MVANWAVFVTTKPSAKALNRALLLIQDFEFTEYPDESLWVLLTSKQLPSKDPGPKFLPVPDINGNNDFAPMSFTEINVNWLVTHQRGLETSTCLVCEQAYYYDPGGGGSVAGLTSEFRACRILYEPAHGMIVNLEISNMGFEEFMDKKAGEQEDRAWKWRSFPPDTNTYLEDMFNEDIKRANALREQRHGGFAN</sequence>
<dbReference type="Proteomes" id="UP001218218">
    <property type="component" value="Unassembled WGS sequence"/>
</dbReference>
<gene>
    <name evidence="1" type="ORF">DFH08DRAFT_976458</name>
</gene>
<evidence type="ECO:0000313" key="1">
    <source>
        <dbReference type="EMBL" id="KAJ7304858.1"/>
    </source>
</evidence>
<evidence type="ECO:0000313" key="2">
    <source>
        <dbReference type="Proteomes" id="UP001218218"/>
    </source>
</evidence>
<comment type="caution">
    <text evidence="1">The sequence shown here is derived from an EMBL/GenBank/DDBJ whole genome shotgun (WGS) entry which is preliminary data.</text>
</comment>